<organism evidence="13 14">
    <name type="scientific">Caulobacter segnis</name>
    <dbReference type="NCBI Taxonomy" id="88688"/>
    <lineage>
        <taxon>Bacteria</taxon>
        <taxon>Pseudomonadati</taxon>
        <taxon>Pseudomonadota</taxon>
        <taxon>Alphaproteobacteria</taxon>
        <taxon>Caulobacterales</taxon>
        <taxon>Caulobacteraceae</taxon>
        <taxon>Caulobacter</taxon>
    </lineage>
</organism>
<protein>
    <submittedName>
        <fullName evidence="13">Ligase-associated DNA damage response DEXH box helicase</fullName>
    </submittedName>
</protein>
<dbReference type="InterPro" id="IPR011545">
    <property type="entry name" value="DEAD/DEAH_box_helicase_dom"/>
</dbReference>
<feature type="region of interest" description="Disordered" evidence="10">
    <location>
        <begin position="201"/>
        <end position="240"/>
    </location>
</feature>
<evidence type="ECO:0000256" key="2">
    <source>
        <dbReference type="ARBA" id="ARBA00022763"/>
    </source>
</evidence>
<evidence type="ECO:0000259" key="11">
    <source>
        <dbReference type="PROSITE" id="PS51192"/>
    </source>
</evidence>
<keyword evidence="13" id="KW-0436">Ligase</keyword>
<evidence type="ECO:0000256" key="6">
    <source>
        <dbReference type="ARBA" id="ARBA00023125"/>
    </source>
</evidence>
<dbReference type="PANTHER" id="PTHR47962">
    <property type="entry name" value="ATP-DEPENDENT HELICASE LHR-RELATED-RELATED"/>
    <property type="match status" value="1"/>
</dbReference>
<evidence type="ECO:0000259" key="12">
    <source>
        <dbReference type="PROSITE" id="PS51194"/>
    </source>
</evidence>
<dbReference type="CDD" id="cd18796">
    <property type="entry name" value="SF2_C_LHR"/>
    <property type="match status" value="1"/>
</dbReference>
<dbReference type="PROSITE" id="PS51192">
    <property type="entry name" value="HELICASE_ATP_BIND_1"/>
    <property type="match status" value="1"/>
</dbReference>
<dbReference type="InterPro" id="IPR014001">
    <property type="entry name" value="Helicase_ATP-bd"/>
</dbReference>
<keyword evidence="4" id="KW-0347">Helicase</keyword>
<dbReference type="InterPro" id="IPR001650">
    <property type="entry name" value="Helicase_C-like"/>
</dbReference>
<feature type="domain" description="Helicase ATP-binding" evidence="11">
    <location>
        <begin position="30"/>
        <end position="212"/>
    </location>
</feature>
<dbReference type="Pfam" id="PF19306">
    <property type="entry name" value="WHD_Lhr"/>
    <property type="match status" value="1"/>
</dbReference>
<feature type="domain" description="Helicase C-terminal" evidence="12">
    <location>
        <begin position="280"/>
        <end position="431"/>
    </location>
</feature>
<dbReference type="Gene3D" id="3.40.50.300">
    <property type="entry name" value="P-loop containing nucleotide triphosphate hydrolases"/>
    <property type="match status" value="2"/>
</dbReference>
<feature type="compositionally biased region" description="Gly residues" evidence="10">
    <location>
        <begin position="212"/>
        <end position="224"/>
    </location>
</feature>
<dbReference type="EMBL" id="CP096040">
    <property type="protein sequence ID" value="USQ97735.1"/>
    <property type="molecule type" value="Genomic_DNA"/>
</dbReference>
<keyword evidence="3" id="KW-0378">Hydrolase</keyword>
<evidence type="ECO:0000256" key="3">
    <source>
        <dbReference type="ARBA" id="ARBA00022801"/>
    </source>
</evidence>
<reference evidence="13 14" key="1">
    <citation type="submission" date="2022-04" db="EMBL/GenBank/DDBJ databases">
        <title>Genome sequence of soybean root-associated Caulobacter segnis RL271.</title>
        <authorList>
            <person name="Longley R."/>
            <person name="Bonito G."/>
            <person name="Trigodet F."/>
            <person name="Crosson S."/>
            <person name="Fiebig A."/>
        </authorList>
    </citation>
    <scope>NUCLEOTIDE SEQUENCE [LARGE SCALE GENOMIC DNA]</scope>
    <source>
        <strain evidence="13 14">RL271</strain>
    </source>
</reference>
<dbReference type="SUPFAM" id="SSF52540">
    <property type="entry name" value="P-loop containing nucleoside triphosphate hydrolases"/>
    <property type="match status" value="1"/>
</dbReference>
<evidence type="ECO:0000256" key="5">
    <source>
        <dbReference type="ARBA" id="ARBA00022840"/>
    </source>
</evidence>
<keyword evidence="5" id="KW-0067">ATP-binding</keyword>
<comment type="similarity">
    <text evidence="9">Belongs to the Lhr helicase family. Lhr-Core subfamily.</text>
</comment>
<evidence type="ECO:0000256" key="10">
    <source>
        <dbReference type="SAM" id="MobiDB-lite"/>
    </source>
</evidence>
<dbReference type="PIRSF" id="PIRSF037307">
    <property type="entry name" value="Lhr-like_helic_prd"/>
    <property type="match status" value="1"/>
</dbReference>
<evidence type="ECO:0000256" key="8">
    <source>
        <dbReference type="ARBA" id="ARBA00023235"/>
    </source>
</evidence>
<proteinExistence type="inferred from homology"/>
<sequence>MSAASALPPKFRDWFAKRGWSPREHQLAMLEKARAGRGALLIAPTGGGKTLAGFLPSLIELAERPPRNTPAGIHTLYISPLKALAVDVERNLLTPIREMGLPIVAESRTGDTGESRKARQRVRPPDILLTTPEQLALFCAWEGAREYFADLRCVIIDEAHAIWPSKRGDLLALGLARLQQFAPMMRRVGLSATVDDPDLVRKWLGSNPPPSGGGVGEADGGGSGKSSELPPPASGHLPRQGEDFEPGIDLVLGSGGAQPVVEVLVSGGRVPWAGHTAEHAMAEVYEIIKQAHTALIFVNTRFQAEFAFQRLWELNEADLPIALHHGSLSAEQRRKVEAAMARGDLRAVVCTSTLDMGIDWGDVDLVIQLAAPKGASRMVQRIGRANHRLDEPSRALFVPASRFEMLECRAAADAILENHLDGDPPRLGTLDVLAQHIMGCACSEPFKLTDLYDEVRSAGPYAELSWEDFETVVDFVSTGGYALRTYDKFRRIVQTPEGFWTARNAQARQQHRMNVGAIVSPGMINIRIGGGRRPMGGRKIGEAEEGYFEQLTPGDTFIFAGQVWRYNSLIGADAFVSPAPNDDPKMPSWGGSKFPLSTYLASRVRQMMHDEREWTALPPDVQEWLAWQKIRSAIPDEGEMLLETFPNGKRFHMVCYPFEGRLAHTTLAMLLTRRLDRLGVGPLGFVCNDYALNLWSLRPMDGLDLDELFAQDMLGDDLEAWLDESFMMKRAFKHCALIAGLIERRHPGAEKSGRQVTFSTDLIYDVLRKHQPDHLMLRCARHDAATGMLDIARLGDMLQRVKGHIRHMPLDRVSPFAVPIMLEIGRERAPGDAAGEMILAEAEEDLIAEAMP</sequence>
<keyword evidence="14" id="KW-1185">Reference proteome</keyword>
<accession>A0ABY4ZYY5</accession>
<evidence type="ECO:0000256" key="7">
    <source>
        <dbReference type="ARBA" id="ARBA00023204"/>
    </source>
</evidence>
<dbReference type="GO" id="GO:0016874">
    <property type="term" value="F:ligase activity"/>
    <property type="evidence" value="ECO:0007669"/>
    <property type="project" value="UniProtKB-KW"/>
</dbReference>
<evidence type="ECO:0000313" key="13">
    <source>
        <dbReference type="EMBL" id="USQ97735.1"/>
    </source>
</evidence>
<keyword evidence="7" id="KW-0234">DNA repair</keyword>
<keyword evidence="2" id="KW-0227">DNA damage</keyword>
<dbReference type="InterPro" id="IPR045628">
    <property type="entry name" value="Lhr_WH_dom"/>
</dbReference>
<dbReference type="InterPro" id="IPR027417">
    <property type="entry name" value="P-loop_NTPase"/>
</dbReference>
<dbReference type="Pfam" id="PF00271">
    <property type="entry name" value="Helicase_C"/>
    <property type="match status" value="1"/>
</dbReference>
<keyword evidence="8" id="KW-0413">Isomerase</keyword>
<dbReference type="PANTHER" id="PTHR47962:SF3">
    <property type="entry name" value="LARGE ATP-DEPENDENT HELICASE-RELATED PROTEIN"/>
    <property type="match status" value="1"/>
</dbReference>
<dbReference type="PROSITE" id="PS51194">
    <property type="entry name" value="HELICASE_CTER"/>
    <property type="match status" value="1"/>
</dbReference>
<dbReference type="Proteomes" id="UP001057520">
    <property type="component" value="Chromosome"/>
</dbReference>
<evidence type="ECO:0000256" key="4">
    <source>
        <dbReference type="ARBA" id="ARBA00022806"/>
    </source>
</evidence>
<keyword evidence="1" id="KW-0547">Nucleotide-binding</keyword>
<dbReference type="InterPro" id="IPR013701">
    <property type="entry name" value="Lhr-like_DEAD/DEAH_assoc"/>
</dbReference>
<keyword evidence="6" id="KW-0238">DNA-binding</keyword>
<evidence type="ECO:0000256" key="1">
    <source>
        <dbReference type="ARBA" id="ARBA00022741"/>
    </source>
</evidence>
<dbReference type="InterPro" id="IPR052511">
    <property type="entry name" value="ATP-dep_Helicase"/>
</dbReference>
<dbReference type="SMART" id="SM00487">
    <property type="entry name" value="DEXDc"/>
    <property type="match status" value="1"/>
</dbReference>
<dbReference type="InterPro" id="IPR017170">
    <property type="entry name" value="Lhr-like"/>
</dbReference>
<dbReference type="Pfam" id="PF08494">
    <property type="entry name" value="DEAD_assoc"/>
    <property type="match status" value="1"/>
</dbReference>
<gene>
    <name evidence="13" type="ORF">MZV50_09455</name>
</gene>
<dbReference type="SMART" id="SM00490">
    <property type="entry name" value="HELICc"/>
    <property type="match status" value="1"/>
</dbReference>
<name>A0ABY4ZYY5_9CAUL</name>
<dbReference type="Pfam" id="PF00270">
    <property type="entry name" value="DEAD"/>
    <property type="match status" value="1"/>
</dbReference>
<evidence type="ECO:0000313" key="14">
    <source>
        <dbReference type="Proteomes" id="UP001057520"/>
    </source>
</evidence>
<evidence type="ECO:0000256" key="9">
    <source>
        <dbReference type="ARBA" id="ARBA00093467"/>
    </source>
</evidence>